<accession>A0AAN2CBE5</accession>
<evidence type="ECO:0000313" key="11">
    <source>
        <dbReference type="EMBL" id="BDE08156.1"/>
    </source>
</evidence>
<dbReference type="EMBL" id="AP025523">
    <property type="protein sequence ID" value="BDE08156.1"/>
    <property type="molecule type" value="Genomic_DNA"/>
</dbReference>
<dbReference type="GO" id="GO:0045259">
    <property type="term" value="C:proton-transporting ATP synthase complex"/>
    <property type="evidence" value="ECO:0007669"/>
    <property type="project" value="UniProtKB-KW"/>
</dbReference>
<dbReference type="PANTHER" id="PTHR13822">
    <property type="entry name" value="ATP SYNTHASE DELTA/EPSILON CHAIN"/>
    <property type="match status" value="1"/>
</dbReference>
<dbReference type="NCBIfam" id="TIGR01216">
    <property type="entry name" value="ATP_synt_epsi"/>
    <property type="match status" value="1"/>
</dbReference>
<dbReference type="InterPro" id="IPR001469">
    <property type="entry name" value="ATP_synth_F1_dsu/esu"/>
</dbReference>
<dbReference type="GO" id="GO:0046933">
    <property type="term" value="F:proton-transporting ATP synthase activity, rotational mechanism"/>
    <property type="evidence" value="ECO:0007669"/>
    <property type="project" value="UniProtKB-UniRule"/>
</dbReference>
<keyword evidence="5 8" id="KW-0472">Membrane</keyword>
<dbReference type="GO" id="GO:0012505">
    <property type="term" value="C:endomembrane system"/>
    <property type="evidence" value="ECO:0007669"/>
    <property type="project" value="UniProtKB-SubCell"/>
</dbReference>
<evidence type="ECO:0000256" key="9">
    <source>
        <dbReference type="RuleBase" id="RU003656"/>
    </source>
</evidence>
<dbReference type="GO" id="GO:0005886">
    <property type="term" value="C:plasma membrane"/>
    <property type="evidence" value="ECO:0007669"/>
    <property type="project" value="UniProtKB-SubCell"/>
</dbReference>
<evidence type="ECO:0000256" key="2">
    <source>
        <dbReference type="ARBA" id="ARBA00005712"/>
    </source>
</evidence>
<evidence type="ECO:0000313" key="12">
    <source>
        <dbReference type="Proteomes" id="UP001317532"/>
    </source>
</evidence>
<evidence type="ECO:0000256" key="1">
    <source>
        <dbReference type="ARBA" id="ARBA00004184"/>
    </source>
</evidence>
<dbReference type="AlphaFoldDB" id="A0AAN2CBE5"/>
<dbReference type="PANTHER" id="PTHR13822:SF10">
    <property type="entry name" value="ATP SYNTHASE EPSILON CHAIN, CHLOROPLASTIC"/>
    <property type="match status" value="1"/>
</dbReference>
<gene>
    <name evidence="8 11" type="primary">atpC</name>
    <name evidence="11" type="ORF">WPS_34320</name>
</gene>
<dbReference type="HAMAP" id="MF_00530">
    <property type="entry name" value="ATP_synth_epsil_bac"/>
    <property type="match status" value="1"/>
</dbReference>
<keyword evidence="3 8" id="KW-0813">Transport</keyword>
<comment type="subcellular location">
    <subcellularLocation>
        <location evidence="8">Cell membrane</location>
        <topology evidence="8">Peripheral membrane protein</topology>
    </subcellularLocation>
    <subcellularLocation>
        <location evidence="1">Endomembrane system</location>
        <topology evidence="1">Peripheral membrane protein</topology>
    </subcellularLocation>
</comment>
<keyword evidence="8" id="KW-1003">Cell membrane</keyword>
<keyword evidence="8" id="KW-0375">Hydrogen ion transport</keyword>
<evidence type="ECO:0000256" key="6">
    <source>
        <dbReference type="ARBA" id="ARBA00023196"/>
    </source>
</evidence>
<dbReference type="GO" id="GO:0005524">
    <property type="term" value="F:ATP binding"/>
    <property type="evidence" value="ECO:0007669"/>
    <property type="project" value="UniProtKB-UniRule"/>
</dbReference>
<name>A0AAN2CBE5_UNVUL</name>
<protein>
    <recommendedName>
        <fullName evidence="8">ATP synthase epsilon chain</fullName>
    </recommendedName>
    <alternativeName>
        <fullName evidence="8">ATP synthase F1 sector epsilon subunit</fullName>
    </alternativeName>
    <alternativeName>
        <fullName evidence="8">F-ATPase epsilon subunit</fullName>
    </alternativeName>
</protein>
<keyword evidence="12" id="KW-1185">Reference proteome</keyword>
<reference evidence="11 12" key="1">
    <citation type="journal article" date="2022" name="ISME Commun">
        <title>Vulcanimicrobium alpinus gen. nov. sp. nov., the first cultivated representative of the candidate phylum 'Eremiobacterota', is a metabolically versatile aerobic anoxygenic phototroph.</title>
        <authorList>
            <person name="Yabe S."/>
            <person name="Muto K."/>
            <person name="Abe K."/>
            <person name="Yokota A."/>
            <person name="Staudigel H."/>
            <person name="Tebo B.M."/>
        </authorList>
    </citation>
    <scope>NUCLEOTIDE SEQUENCE [LARGE SCALE GENOMIC DNA]</scope>
    <source>
        <strain evidence="11 12">WC8-2</strain>
    </source>
</reference>
<evidence type="ECO:0000259" key="10">
    <source>
        <dbReference type="Pfam" id="PF02823"/>
    </source>
</evidence>
<dbReference type="KEGG" id="vab:WPS_34320"/>
<evidence type="ECO:0000256" key="8">
    <source>
        <dbReference type="HAMAP-Rule" id="MF_00530"/>
    </source>
</evidence>
<keyword evidence="7 8" id="KW-0066">ATP synthesis</keyword>
<dbReference type="InterPro" id="IPR036771">
    <property type="entry name" value="ATPsynth_dsu/esu_N"/>
</dbReference>
<dbReference type="Pfam" id="PF02823">
    <property type="entry name" value="ATP-synt_DE_N"/>
    <property type="match status" value="1"/>
</dbReference>
<organism evidence="11 12">
    <name type="scientific">Vulcanimicrobium alpinum</name>
    <dbReference type="NCBI Taxonomy" id="3016050"/>
    <lineage>
        <taxon>Bacteria</taxon>
        <taxon>Bacillati</taxon>
        <taxon>Vulcanimicrobiota</taxon>
        <taxon>Vulcanimicrobiia</taxon>
        <taxon>Vulcanimicrobiales</taxon>
        <taxon>Vulcanimicrobiaceae</taxon>
        <taxon>Vulcanimicrobium</taxon>
    </lineage>
</organism>
<comment type="subunit">
    <text evidence="8 9">F-type ATPases have 2 components, CF(1) - the catalytic core - and CF(0) - the membrane proton channel. CF(1) has five subunits: alpha(3), beta(3), gamma(1), delta(1), epsilon(1). CF(0) has three main subunits: a, b and c.</text>
</comment>
<sequence length="139" mass="14439">MPNTIPFQLITPLAVKFDGQAELVIAVGTEGEVGILPSHAPFLTALRPGVLRANVHGEGGATTRLELACGEGFMQALPGKVTVLTDAAFARDEVDIAQARADLAAAQDEHKSAGGDLDAQRRAQVKIDFANARLAVAGV</sequence>
<evidence type="ECO:0000256" key="4">
    <source>
        <dbReference type="ARBA" id="ARBA00023065"/>
    </source>
</evidence>
<comment type="function">
    <text evidence="8">Produces ATP from ADP in the presence of a proton gradient across the membrane.</text>
</comment>
<keyword evidence="6 8" id="KW-0139">CF(1)</keyword>
<dbReference type="Gene3D" id="2.60.15.10">
    <property type="entry name" value="F0F1 ATP synthase delta/epsilon subunit, N-terminal"/>
    <property type="match status" value="1"/>
</dbReference>
<keyword evidence="4 8" id="KW-0406">Ion transport</keyword>
<dbReference type="SUPFAM" id="SSF51344">
    <property type="entry name" value="Epsilon subunit of F1F0-ATP synthase N-terminal domain"/>
    <property type="match status" value="1"/>
</dbReference>
<comment type="similarity">
    <text evidence="2 8 9">Belongs to the ATPase epsilon chain family.</text>
</comment>
<evidence type="ECO:0000256" key="7">
    <source>
        <dbReference type="ARBA" id="ARBA00023310"/>
    </source>
</evidence>
<dbReference type="InterPro" id="IPR020546">
    <property type="entry name" value="ATP_synth_F1_dsu/esu_N"/>
</dbReference>
<dbReference type="CDD" id="cd12152">
    <property type="entry name" value="F1-ATPase_delta"/>
    <property type="match status" value="1"/>
</dbReference>
<dbReference type="RefSeq" id="WP_317995702.1">
    <property type="nucleotide sequence ID" value="NZ_AP025523.1"/>
</dbReference>
<proteinExistence type="inferred from homology"/>
<dbReference type="Proteomes" id="UP001317532">
    <property type="component" value="Chromosome"/>
</dbReference>
<evidence type="ECO:0000256" key="3">
    <source>
        <dbReference type="ARBA" id="ARBA00022448"/>
    </source>
</evidence>
<feature type="domain" description="ATP synthase F1 complex delta/epsilon subunit N-terminal" evidence="10">
    <location>
        <begin position="7"/>
        <end position="88"/>
    </location>
</feature>
<evidence type="ECO:0000256" key="5">
    <source>
        <dbReference type="ARBA" id="ARBA00023136"/>
    </source>
</evidence>